<sequence length="57" mass="6977">MKNKQKPARKINFRNIRLKHKLYCFNLNSNKRKKLMLEAALIRLRRHNKKNSPCEKD</sequence>
<accession>A0A816QCM7</accession>
<dbReference type="Proteomes" id="UP001295469">
    <property type="component" value="Chromosome C06"/>
</dbReference>
<evidence type="ECO:0000313" key="1">
    <source>
        <dbReference type="EMBL" id="CAF2060261.1"/>
    </source>
</evidence>
<reference evidence="1" key="1">
    <citation type="submission" date="2021-01" db="EMBL/GenBank/DDBJ databases">
        <authorList>
            <consortium name="Genoscope - CEA"/>
            <person name="William W."/>
        </authorList>
    </citation>
    <scope>NUCLEOTIDE SEQUENCE</scope>
</reference>
<organism evidence="1">
    <name type="scientific">Brassica napus</name>
    <name type="common">Rape</name>
    <dbReference type="NCBI Taxonomy" id="3708"/>
    <lineage>
        <taxon>Eukaryota</taxon>
        <taxon>Viridiplantae</taxon>
        <taxon>Streptophyta</taxon>
        <taxon>Embryophyta</taxon>
        <taxon>Tracheophyta</taxon>
        <taxon>Spermatophyta</taxon>
        <taxon>Magnoliopsida</taxon>
        <taxon>eudicotyledons</taxon>
        <taxon>Gunneridae</taxon>
        <taxon>Pentapetalae</taxon>
        <taxon>rosids</taxon>
        <taxon>malvids</taxon>
        <taxon>Brassicales</taxon>
        <taxon>Brassicaceae</taxon>
        <taxon>Brassiceae</taxon>
        <taxon>Brassica</taxon>
    </lineage>
</organism>
<proteinExistence type="predicted"/>
<name>A0A816QCM7_BRANA</name>
<gene>
    <name evidence="1" type="ORF">DARMORV10_C06P29190.1</name>
</gene>
<dbReference type="AlphaFoldDB" id="A0A816QCM7"/>
<dbReference type="EMBL" id="HG994370">
    <property type="protein sequence ID" value="CAF2060261.1"/>
    <property type="molecule type" value="Genomic_DNA"/>
</dbReference>
<protein>
    <submittedName>
        <fullName evidence="1">(rape) hypothetical protein</fullName>
    </submittedName>
</protein>